<dbReference type="AlphaFoldDB" id="A0A248LHR9"/>
<feature type="region of interest" description="Disordered" evidence="1">
    <location>
        <begin position="47"/>
        <end position="103"/>
    </location>
</feature>
<evidence type="ECO:0000256" key="1">
    <source>
        <dbReference type="SAM" id="MobiDB-lite"/>
    </source>
</evidence>
<proteinExistence type="predicted"/>
<sequence>MKYFERRRPACHGNPNCRAFWQTSPSSEPCDLNSLSPCRPCSILSRARRRGSHVGVPSRRSHEGNTPAGMGKTSAPCRSSSAARKHPCRREEDSTPASLVSVYGETPPPALHAFSASLTHAGRLASGLATS</sequence>
<reference evidence="3" key="1">
    <citation type="submission" date="2017-06" db="EMBL/GenBank/DDBJ databases">
        <title>Whole genome sequence of Laribacter hongkongensis LHGZ1.</title>
        <authorList>
            <person name="Chen D."/>
            <person name="Wu H."/>
            <person name="Chen J."/>
        </authorList>
    </citation>
    <scope>NUCLEOTIDE SEQUENCE [LARGE SCALE GENOMIC DNA]</scope>
    <source>
        <strain evidence="3">LHGZ1</strain>
    </source>
</reference>
<dbReference type="EMBL" id="CP022115">
    <property type="protein sequence ID" value="ASJ24041.1"/>
    <property type="molecule type" value="Genomic_DNA"/>
</dbReference>
<gene>
    <name evidence="2" type="ORF">LHGZ1_1210</name>
</gene>
<evidence type="ECO:0000313" key="2">
    <source>
        <dbReference type="EMBL" id="ASJ24041.1"/>
    </source>
</evidence>
<dbReference type="Proteomes" id="UP000197424">
    <property type="component" value="Chromosome"/>
</dbReference>
<protein>
    <submittedName>
        <fullName evidence="2">Uncharacterized protein</fullName>
    </submittedName>
</protein>
<name>A0A248LHR9_9NEIS</name>
<accession>A0A248LHR9</accession>
<evidence type="ECO:0000313" key="3">
    <source>
        <dbReference type="Proteomes" id="UP000197424"/>
    </source>
</evidence>
<organism evidence="2 3">
    <name type="scientific">Laribacter hongkongensis</name>
    <dbReference type="NCBI Taxonomy" id="168471"/>
    <lineage>
        <taxon>Bacteria</taxon>
        <taxon>Pseudomonadati</taxon>
        <taxon>Pseudomonadota</taxon>
        <taxon>Betaproteobacteria</taxon>
        <taxon>Neisseriales</taxon>
        <taxon>Aquaspirillaceae</taxon>
        <taxon>Laribacter</taxon>
    </lineage>
</organism>